<sequence length="290" mass="31919">MIERLVSGGADVHAEFTKHSLQLRLYDEQDYIIDNVTAIHMASFRGNFVALETLLDQHGDTVIALEMVSSCDSRGSTPLHWAARNNLYNPNLQEIAQNIKTPIHLILDIDPAIVNVQDIEGNTALHYAARYFGENVEVSRPIFQSLCDKGADSSIHNNRGETPLHDIFSSDGTDETIDKQILSLLLAHGAKVNDIDHAGNTPLHITVRRLDYHNIMSFLIERGGDATIGNSANETPVHVAASGDVSTPVLAEKVEIQNGVLTTLTNEFWQAPRLAHLFPLSMSNAVITRT</sequence>
<accession>A0A3L6N3L3</accession>
<comment type="caution">
    <text evidence="4">The sequence shown here is derived from an EMBL/GenBank/DDBJ whole genome shotgun (WGS) entry which is preliminary data.</text>
</comment>
<proteinExistence type="predicted"/>
<dbReference type="AlphaFoldDB" id="A0A3L6N3L3"/>
<feature type="repeat" description="ANK" evidence="3">
    <location>
        <begin position="159"/>
        <end position="197"/>
    </location>
</feature>
<keyword evidence="1" id="KW-0677">Repeat</keyword>
<dbReference type="Gene3D" id="1.25.40.20">
    <property type="entry name" value="Ankyrin repeat-containing domain"/>
    <property type="match status" value="3"/>
</dbReference>
<dbReference type="EMBL" id="MRCU01000009">
    <property type="protein sequence ID" value="RKK11308.1"/>
    <property type="molecule type" value="Genomic_DNA"/>
</dbReference>
<dbReference type="Pfam" id="PF12796">
    <property type="entry name" value="Ank_2"/>
    <property type="match status" value="1"/>
</dbReference>
<dbReference type="Proteomes" id="UP000270866">
    <property type="component" value="Chromosome 11"/>
</dbReference>
<feature type="repeat" description="ANK" evidence="3">
    <location>
        <begin position="120"/>
        <end position="158"/>
    </location>
</feature>
<keyword evidence="2 3" id="KW-0040">ANK repeat</keyword>
<dbReference type="InterPro" id="IPR002110">
    <property type="entry name" value="Ankyrin_rpt"/>
</dbReference>
<dbReference type="PROSITE" id="PS50297">
    <property type="entry name" value="ANK_REP_REGION"/>
    <property type="match status" value="1"/>
</dbReference>
<reference evidence="4" key="1">
    <citation type="journal article" date="2018" name="Sci. Rep.">
        <title>Characterisation of pathogen-specific regions and novel effector candidates in Fusarium oxysporum f. sp. cepae.</title>
        <authorList>
            <person name="Armitage A.D."/>
            <person name="Taylor A."/>
            <person name="Sobczyk M.K."/>
            <person name="Baxter L."/>
            <person name="Greenfield B.P."/>
            <person name="Bates H.J."/>
            <person name="Wilson F."/>
            <person name="Jackson A.C."/>
            <person name="Ott S."/>
            <person name="Harrison R.J."/>
            <person name="Clarkson J.P."/>
        </authorList>
    </citation>
    <scope>NUCLEOTIDE SEQUENCE [LARGE SCALE GENOMIC DNA]</scope>
    <source>
        <strain evidence="4">FoC_Fus2</strain>
    </source>
</reference>
<name>A0A3L6N3L3_FUSOX</name>
<dbReference type="PANTHER" id="PTHR24126">
    <property type="entry name" value="ANKYRIN REPEAT, PH AND SEC7 DOMAIN CONTAINING PROTEIN SECG-RELATED"/>
    <property type="match status" value="1"/>
</dbReference>
<dbReference type="InterPro" id="IPR036770">
    <property type="entry name" value="Ankyrin_rpt-contain_sf"/>
</dbReference>
<organism evidence="4">
    <name type="scientific">Fusarium oxysporum f. sp. cepae</name>
    <dbReference type="NCBI Taxonomy" id="396571"/>
    <lineage>
        <taxon>Eukaryota</taxon>
        <taxon>Fungi</taxon>
        <taxon>Dikarya</taxon>
        <taxon>Ascomycota</taxon>
        <taxon>Pezizomycotina</taxon>
        <taxon>Sordariomycetes</taxon>
        <taxon>Hypocreomycetidae</taxon>
        <taxon>Hypocreales</taxon>
        <taxon>Nectriaceae</taxon>
        <taxon>Fusarium</taxon>
        <taxon>Fusarium oxysporum species complex</taxon>
    </lineage>
</organism>
<dbReference type="PROSITE" id="PS50088">
    <property type="entry name" value="ANK_REPEAT"/>
    <property type="match status" value="3"/>
</dbReference>
<dbReference type="SUPFAM" id="SSF48403">
    <property type="entry name" value="Ankyrin repeat"/>
    <property type="match status" value="1"/>
</dbReference>
<evidence type="ECO:0000313" key="4">
    <source>
        <dbReference type="EMBL" id="RKK11308.1"/>
    </source>
</evidence>
<protein>
    <submittedName>
        <fullName evidence="4">Uncharacterized protein</fullName>
    </submittedName>
</protein>
<feature type="repeat" description="ANK" evidence="3">
    <location>
        <begin position="198"/>
        <end position="231"/>
    </location>
</feature>
<evidence type="ECO:0000256" key="1">
    <source>
        <dbReference type="ARBA" id="ARBA00022737"/>
    </source>
</evidence>
<evidence type="ECO:0000256" key="3">
    <source>
        <dbReference type="PROSITE-ProRule" id="PRU00023"/>
    </source>
</evidence>
<evidence type="ECO:0000256" key="2">
    <source>
        <dbReference type="ARBA" id="ARBA00023043"/>
    </source>
</evidence>
<dbReference type="SMART" id="SM00248">
    <property type="entry name" value="ANK"/>
    <property type="match status" value="5"/>
</dbReference>
<gene>
    <name evidence="4" type="ORF">BFJ65_g13191</name>
</gene>